<reference evidence="2" key="1">
    <citation type="submission" date="2014-09" db="EMBL/GenBank/DDBJ databases">
        <authorList>
            <person name="Magalhaes I.L.F."/>
            <person name="Oliveira U."/>
            <person name="Santos F.R."/>
            <person name="Vidigal T.H.D.A."/>
            <person name="Brescovit A.D."/>
            <person name="Santos A.J."/>
        </authorList>
    </citation>
    <scope>NUCLEOTIDE SEQUENCE</scope>
    <source>
        <tissue evidence="2">Shoot tissue taken approximately 20 cm above the soil surface</tissue>
    </source>
</reference>
<name>A0A0A9CM06_ARUDO</name>
<accession>A0A0A9CM06</accession>
<reference evidence="2" key="2">
    <citation type="journal article" date="2015" name="Data Brief">
        <title>Shoot transcriptome of the giant reed, Arundo donax.</title>
        <authorList>
            <person name="Barrero R.A."/>
            <person name="Guerrero F.D."/>
            <person name="Moolhuijzen P."/>
            <person name="Goolsby J.A."/>
            <person name="Tidwell J."/>
            <person name="Bellgard S.E."/>
            <person name="Bellgard M.I."/>
        </authorList>
    </citation>
    <scope>NUCLEOTIDE SEQUENCE</scope>
    <source>
        <tissue evidence="2">Shoot tissue taken approximately 20 cm above the soil surface</tissue>
    </source>
</reference>
<organism evidence="2">
    <name type="scientific">Arundo donax</name>
    <name type="common">Giant reed</name>
    <name type="synonym">Donax arundinaceus</name>
    <dbReference type="NCBI Taxonomy" id="35708"/>
    <lineage>
        <taxon>Eukaryota</taxon>
        <taxon>Viridiplantae</taxon>
        <taxon>Streptophyta</taxon>
        <taxon>Embryophyta</taxon>
        <taxon>Tracheophyta</taxon>
        <taxon>Spermatophyta</taxon>
        <taxon>Magnoliopsida</taxon>
        <taxon>Liliopsida</taxon>
        <taxon>Poales</taxon>
        <taxon>Poaceae</taxon>
        <taxon>PACMAD clade</taxon>
        <taxon>Arundinoideae</taxon>
        <taxon>Arundineae</taxon>
        <taxon>Arundo</taxon>
    </lineage>
</organism>
<evidence type="ECO:0000313" key="2">
    <source>
        <dbReference type="EMBL" id="JAD72542.1"/>
    </source>
</evidence>
<feature type="compositionally biased region" description="Polar residues" evidence="1">
    <location>
        <begin position="16"/>
        <end position="28"/>
    </location>
</feature>
<dbReference type="AlphaFoldDB" id="A0A0A9CM06"/>
<evidence type="ECO:0000256" key="1">
    <source>
        <dbReference type="SAM" id="MobiDB-lite"/>
    </source>
</evidence>
<feature type="region of interest" description="Disordered" evidence="1">
    <location>
        <begin position="16"/>
        <end position="40"/>
    </location>
</feature>
<protein>
    <submittedName>
        <fullName evidence="2">Uncharacterized protein</fullName>
    </submittedName>
</protein>
<sequence length="40" mass="4566">MLCNWNLHSMQACSPSLEENPTQIVNTRQQKDLSSHSLSH</sequence>
<proteinExistence type="predicted"/>
<dbReference type="EMBL" id="GBRH01225353">
    <property type="protein sequence ID" value="JAD72542.1"/>
    <property type="molecule type" value="Transcribed_RNA"/>
</dbReference>